<evidence type="ECO:0000259" key="1">
    <source>
        <dbReference type="Pfam" id="PF08346"/>
    </source>
</evidence>
<dbReference type="RefSeq" id="WP_129033026.1">
    <property type="nucleotide sequence ID" value="NZ_CP059603.1"/>
</dbReference>
<reference evidence="3 4" key="1">
    <citation type="submission" date="2018-08" db="EMBL/GenBank/DDBJ databases">
        <title>Lactobacillus suantsai sp. nov., isolated from traditional fermented suan-tsai in Taiwan.</title>
        <authorList>
            <person name="Huang C.-H."/>
        </authorList>
    </citation>
    <scope>NUCLEOTIDE SEQUENCE [LARGE SCALE GENOMIC DNA]</scope>
    <source>
        <strain evidence="3 4">BCRC 12945</strain>
    </source>
</reference>
<feature type="domain" description="ORF6C" evidence="2">
    <location>
        <begin position="112"/>
        <end position="221"/>
    </location>
</feature>
<evidence type="ECO:0000259" key="2">
    <source>
        <dbReference type="Pfam" id="PF10552"/>
    </source>
</evidence>
<comment type="caution">
    <text evidence="3">The sequence shown here is derived from an EMBL/GenBank/DDBJ whole genome shotgun (WGS) entry which is preliminary data.</text>
</comment>
<dbReference type="PANTHER" id="PTHR36180:SF1">
    <property type="entry name" value="ANTA_ANTB ANTIREPRESSOR DOMAIN-CONTAINING PROTEIN"/>
    <property type="match status" value="1"/>
</dbReference>
<dbReference type="AlphaFoldDB" id="A0A4V1LF76"/>
<keyword evidence="4" id="KW-1185">Reference proteome</keyword>
<sequence>MNELIKTFKQNDGTVAVDARDLHDFLEVGKDFTSWLKDMIDYGFEEGKDFTPFSVKSTGGRPRAGYALTLDMAKELSMIQRTDKGKQAREYFITMEKRAKQVTLPMAPEEKLMLVMENANRANKRLTGVEERMDEFEANQKMDPTEYSTVSHGVTRAVNRYVGEHHLQLTRDQRAELYKDISTGLNKVCGVHTRTQIRAKDFNRAMKYIYDWEPNTATKMMMQQAGEQTAMEV</sequence>
<dbReference type="InterPro" id="IPR013557">
    <property type="entry name" value="AntA/B_antirep"/>
</dbReference>
<protein>
    <submittedName>
        <fullName evidence="3">Toxin Bro</fullName>
    </submittedName>
</protein>
<dbReference type="Pfam" id="PF10552">
    <property type="entry name" value="ORF6C"/>
    <property type="match status" value="1"/>
</dbReference>
<dbReference type="InterPro" id="IPR018878">
    <property type="entry name" value="ORF6C_dom"/>
</dbReference>
<dbReference type="PANTHER" id="PTHR36180">
    <property type="entry name" value="DNA-BINDING PROTEIN-RELATED-RELATED"/>
    <property type="match status" value="1"/>
</dbReference>
<dbReference type="Pfam" id="PF08346">
    <property type="entry name" value="AntA"/>
    <property type="match status" value="1"/>
</dbReference>
<accession>A0A4V1LF76</accession>
<dbReference type="Proteomes" id="UP000290602">
    <property type="component" value="Unassembled WGS sequence"/>
</dbReference>
<organism evidence="3 4">
    <name type="scientific">Levilactobacillus suantsaii</name>
    <dbReference type="NCBI Taxonomy" id="2292255"/>
    <lineage>
        <taxon>Bacteria</taxon>
        <taxon>Bacillati</taxon>
        <taxon>Bacillota</taxon>
        <taxon>Bacilli</taxon>
        <taxon>Lactobacillales</taxon>
        <taxon>Lactobacillaceae</taxon>
        <taxon>Levilactobacillus</taxon>
    </lineage>
</organism>
<name>A0A4V1LF76_9LACO</name>
<proteinExistence type="predicted"/>
<evidence type="ECO:0000313" key="4">
    <source>
        <dbReference type="Proteomes" id="UP000290602"/>
    </source>
</evidence>
<dbReference type="EMBL" id="QXIL01000021">
    <property type="protein sequence ID" value="RXI77353.1"/>
    <property type="molecule type" value="Genomic_DNA"/>
</dbReference>
<gene>
    <name evidence="3" type="ORF">DXH47_09145</name>
</gene>
<dbReference type="OrthoDB" id="9812611at2"/>
<feature type="domain" description="AntA/AntB antirepressor" evidence="1">
    <location>
        <begin position="17"/>
        <end position="82"/>
    </location>
</feature>
<evidence type="ECO:0000313" key="3">
    <source>
        <dbReference type="EMBL" id="RXI77353.1"/>
    </source>
</evidence>